<protein>
    <submittedName>
        <fullName evidence="8">O-methylsterigmatocystin oxidoreductase</fullName>
    </submittedName>
</protein>
<dbReference type="GO" id="GO:0004497">
    <property type="term" value="F:monooxygenase activity"/>
    <property type="evidence" value="ECO:0007669"/>
    <property type="project" value="UniProtKB-KW"/>
</dbReference>
<dbReference type="Gene3D" id="1.10.630.10">
    <property type="entry name" value="Cytochrome P450"/>
    <property type="match status" value="1"/>
</dbReference>
<dbReference type="InterPro" id="IPR001128">
    <property type="entry name" value="Cyt_P450"/>
</dbReference>
<keyword evidence="7" id="KW-0812">Transmembrane</keyword>
<keyword evidence="7" id="KW-1133">Transmembrane helix</keyword>
<keyword evidence="3" id="KW-0560">Oxidoreductase</keyword>
<dbReference type="Pfam" id="PF00067">
    <property type="entry name" value="p450"/>
    <property type="match status" value="1"/>
</dbReference>
<dbReference type="RefSeq" id="XP_062635077.1">
    <property type="nucleotide sequence ID" value="XM_062781480.1"/>
</dbReference>
<gene>
    <name evidence="8" type="ORF">C8A04DRAFT_30695</name>
</gene>
<keyword evidence="9" id="KW-1185">Reference proteome</keyword>
<name>A0AAN6V1A4_9PEZI</name>
<evidence type="ECO:0000313" key="8">
    <source>
        <dbReference type="EMBL" id="KAK4141706.1"/>
    </source>
</evidence>
<keyword evidence="6" id="KW-0349">Heme</keyword>
<evidence type="ECO:0000313" key="9">
    <source>
        <dbReference type="Proteomes" id="UP001302676"/>
    </source>
</evidence>
<dbReference type="PRINTS" id="PR00463">
    <property type="entry name" value="EP450I"/>
</dbReference>
<reference evidence="8" key="2">
    <citation type="submission" date="2023-05" db="EMBL/GenBank/DDBJ databases">
        <authorList>
            <consortium name="Lawrence Berkeley National Laboratory"/>
            <person name="Steindorff A."/>
            <person name="Hensen N."/>
            <person name="Bonometti L."/>
            <person name="Westerberg I."/>
            <person name="Brannstrom I.O."/>
            <person name="Guillou S."/>
            <person name="Cros-Aarteil S."/>
            <person name="Calhoun S."/>
            <person name="Haridas S."/>
            <person name="Kuo A."/>
            <person name="Mondo S."/>
            <person name="Pangilinan J."/>
            <person name="Riley R."/>
            <person name="Labutti K."/>
            <person name="Andreopoulos B."/>
            <person name="Lipzen A."/>
            <person name="Chen C."/>
            <person name="Yanf M."/>
            <person name="Daum C."/>
            <person name="Ng V."/>
            <person name="Clum A."/>
            <person name="Ohm R."/>
            <person name="Martin F."/>
            <person name="Silar P."/>
            <person name="Natvig D."/>
            <person name="Lalanne C."/>
            <person name="Gautier V."/>
            <person name="Ament-Velasquez S.L."/>
            <person name="Kruys A."/>
            <person name="Hutchinson M.I."/>
            <person name="Powell A.J."/>
            <person name="Barry K."/>
            <person name="Miller A.N."/>
            <person name="Grigoriev I.V."/>
            <person name="Debuchy R."/>
            <person name="Gladieux P."/>
            <person name="Thoren M.H."/>
            <person name="Johannesson H."/>
        </authorList>
    </citation>
    <scope>NUCLEOTIDE SEQUENCE</scope>
    <source>
        <strain evidence="8">CBS 141.50</strain>
    </source>
</reference>
<dbReference type="GO" id="GO:0016705">
    <property type="term" value="F:oxidoreductase activity, acting on paired donors, with incorporation or reduction of molecular oxygen"/>
    <property type="evidence" value="ECO:0007669"/>
    <property type="project" value="InterPro"/>
</dbReference>
<keyword evidence="7" id="KW-0472">Membrane</keyword>
<dbReference type="SUPFAM" id="SSF48264">
    <property type="entry name" value="Cytochrome P450"/>
    <property type="match status" value="1"/>
</dbReference>
<feature type="binding site" description="axial binding residue" evidence="6">
    <location>
        <position position="442"/>
    </location>
    <ligand>
        <name>heme</name>
        <dbReference type="ChEBI" id="CHEBI:30413"/>
    </ligand>
    <ligandPart>
        <name>Fe</name>
        <dbReference type="ChEBI" id="CHEBI:18248"/>
    </ligandPart>
</feature>
<comment type="caution">
    <text evidence="8">The sequence shown here is derived from an EMBL/GenBank/DDBJ whole genome shotgun (WGS) entry which is preliminary data.</text>
</comment>
<dbReference type="GO" id="GO:0020037">
    <property type="term" value="F:heme binding"/>
    <property type="evidence" value="ECO:0007669"/>
    <property type="project" value="InterPro"/>
</dbReference>
<dbReference type="InterPro" id="IPR050364">
    <property type="entry name" value="Cytochrome_P450_fung"/>
</dbReference>
<dbReference type="AlphaFoldDB" id="A0AAN6V1A4"/>
<evidence type="ECO:0000256" key="3">
    <source>
        <dbReference type="ARBA" id="ARBA00023002"/>
    </source>
</evidence>
<comment type="similarity">
    <text evidence="1">Belongs to the cytochrome P450 family.</text>
</comment>
<reference evidence="8" key="1">
    <citation type="journal article" date="2023" name="Mol. Phylogenet. Evol.">
        <title>Genome-scale phylogeny and comparative genomics of the fungal order Sordariales.</title>
        <authorList>
            <person name="Hensen N."/>
            <person name="Bonometti L."/>
            <person name="Westerberg I."/>
            <person name="Brannstrom I.O."/>
            <person name="Guillou S."/>
            <person name="Cros-Aarteil S."/>
            <person name="Calhoun S."/>
            <person name="Haridas S."/>
            <person name="Kuo A."/>
            <person name="Mondo S."/>
            <person name="Pangilinan J."/>
            <person name="Riley R."/>
            <person name="LaButti K."/>
            <person name="Andreopoulos B."/>
            <person name="Lipzen A."/>
            <person name="Chen C."/>
            <person name="Yan M."/>
            <person name="Daum C."/>
            <person name="Ng V."/>
            <person name="Clum A."/>
            <person name="Steindorff A."/>
            <person name="Ohm R.A."/>
            <person name="Martin F."/>
            <person name="Silar P."/>
            <person name="Natvig D.O."/>
            <person name="Lalanne C."/>
            <person name="Gautier V."/>
            <person name="Ament-Velasquez S.L."/>
            <person name="Kruys A."/>
            <person name="Hutchinson M.I."/>
            <person name="Powell A.J."/>
            <person name="Barry K."/>
            <person name="Miller A.N."/>
            <person name="Grigoriev I.V."/>
            <person name="Debuchy R."/>
            <person name="Gladieux P."/>
            <person name="Hiltunen Thoren M."/>
            <person name="Johannesson H."/>
        </authorList>
    </citation>
    <scope>NUCLEOTIDE SEQUENCE</scope>
    <source>
        <strain evidence="8">CBS 141.50</strain>
    </source>
</reference>
<evidence type="ECO:0000256" key="2">
    <source>
        <dbReference type="ARBA" id="ARBA00022723"/>
    </source>
</evidence>
<evidence type="ECO:0000256" key="6">
    <source>
        <dbReference type="PIRSR" id="PIRSR602401-1"/>
    </source>
</evidence>
<dbReference type="InterPro" id="IPR036396">
    <property type="entry name" value="Cyt_P450_sf"/>
</dbReference>
<sequence>MGSPWYVTFAWIAVLVFVLKLKDVGRRPKGYPPGPPTLPILGNLHQMPSKNGHVQFKKWAEEYGPVYSLIIGTQVMIVLSSDTAIKDLLDKRSGIYSSRPDMYISSTLASGGMRMLLMEYGETWRRIRKLFHSLLRVGASKSYVPYQDLESTSMMVAILDEPNLVFDHIRRYTNSLSTQIIYGFRTARIDDPRLLQLYKSIEDWALVTGAAAAALLDAYPILRSLPTFIRPLYHHALSLGEFTLSLNMGLWQEAKKKVERGTAKPCFCVGLVQAQDVEGWTDKLCAMIGGTALEASSDTTASTLVGLIQALVLYPEAQKKAQEAIDKVCGNRFPTAKDMENPDAQYIRACVKENLRWMPTAILGVPHSVIRDDEYMGYHIPKGASVVYNVWTVHMDEKRHPNPRVFDPSRYIDDFKNSTESTQSPDVSKRDHFSFGVGRRVCEGMHVVDRSMFLVIARLMWAFDIRPATDADGKEVLPDQDDLVGGFLVQPRPFPVVIKPRSGVRAAKVREAWAECRALLDEEQQWKEVPKGMPFITYEVDGKSDLV</sequence>
<feature type="transmembrane region" description="Helical" evidence="7">
    <location>
        <begin position="6"/>
        <end position="21"/>
    </location>
</feature>
<proteinExistence type="inferred from homology"/>
<evidence type="ECO:0000256" key="1">
    <source>
        <dbReference type="ARBA" id="ARBA00010617"/>
    </source>
</evidence>
<dbReference type="EMBL" id="MU853607">
    <property type="protein sequence ID" value="KAK4141706.1"/>
    <property type="molecule type" value="Genomic_DNA"/>
</dbReference>
<organism evidence="8 9">
    <name type="scientific">Dichotomopilus funicola</name>
    <dbReference type="NCBI Taxonomy" id="1934379"/>
    <lineage>
        <taxon>Eukaryota</taxon>
        <taxon>Fungi</taxon>
        <taxon>Dikarya</taxon>
        <taxon>Ascomycota</taxon>
        <taxon>Pezizomycotina</taxon>
        <taxon>Sordariomycetes</taxon>
        <taxon>Sordariomycetidae</taxon>
        <taxon>Sordariales</taxon>
        <taxon>Chaetomiaceae</taxon>
        <taxon>Dichotomopilus</taxon>
    </lineage>
</organism>
<comment type="cofactor">
    <cofactor evidence="6">
        <name>heme</name>
        <dbReference type="ChEBI" id="CHEBI:30413"/>
    </cofactor>
</comment>
<dbReference type="GeneID" id="87818093"/>
<dbReference type="CDD" id="cd11065">
    <property type="entry name" value="CYP64-like"/>
    <property type="match status" value="1"/>
</dbReference>
<keyword evidence="4 6" id="KW-0408">Iron</keyword>
<dbReference type="PANTHER" id="PTHR46300">
    <property type="entry name" value="P450, PUTATIVE (EUROFUNG)-RELATED-RELATED"/>
    <property type="match status" value="1"/>
</dbReference>
<keyword evidence="5" id="KW-0503">Monooxygenase</keyword>
<dbReference type="InterPro" id="IPR002401">
    <property type="entry name" value="Cyt_P450_E_grp-I"/>
</dbReference>
<evidence type="ECO:0000256" key="5">
    <source>
        <dbReference type="ARBA" id="ARBA00023033"/>
    </source>
</evidence>
<evidence type="ECO:0000256" key="4">
    <source>
        <dbReference type="ARBA" id="ARBA00023004"/>
    </source>
</evidence>
<accession>A0AAN6V1A4</accession>
<evidence type="ECO:0000256" key="7">
    <source>
        <dbReference type="SAM" id="Phobius"/>
    </source>
</evidence>
<keyword evidence="2 6" id="KW-0479">Metal-binding</keyword>
<dbReference type="PANTHER" id="PTHR46300:SF2">
    <property type="entry name" value="CYTOCHROME P450 MONOOXYGENASE ALNH-RELATED"/>
    <property type="match status" value="1"/>
</dbReference>
<dbReference type="Proteomes" id="UP001302676">
    <property type="component" value="Unassembled WGS sequence"/>
</dbReference>
<dbReference type="GO" id="GO:0005506">
    <property type="term" value="F:iron ion binding"/>
    <property type="evidence" value="ECO:0007669"/>
    <property type="project" value="InterPro"/>
</dbReference>